<name>A0ABT3XYA5_9FLAO</name>
<keyword evidence="1" id="KW-0812">Transmembrane</keyword>
<dbReference type="RefSeq" id="WP_267279533.1">
    <property type="nucleotide sequence ID" value="NZ_JAOVZV010000001.1"/>
</dbReference>
<feature type="transmembrane region" description="Helical" evidence="1">
    <location>
        <begin position="6"/>
        <end position="27"/>
    </location>
</feature>
<evidence type="ECO:0000313" key="3">
    <source>
        <dbReference type="Proteomes" id="UP001070176"/>
    </source>
</evidence>
<keyword evidence="1" id="KW-1133">Transmembrane helix</keyword>
<evidence type="ECO:0000313" key="2">
    <source>
        <dbReference type="EMBL" id="MCX8530857.1"/>
    </source>
</evidence>
<evidence type="ECO:0000256" key="1">
    <source>
        <dbReference type="SAM" id="Phobius"/>
    </source>
</evidence>
<accession>A0ABT3XYA5</accession>
<dbReference type="EMBL" id="JAOVZV010000001">
    <property type="protein sequence ID" value="MCX8530857.1"/>
    <property type="molecule type" value="Genomic_DNA"/>
</dbReference>
<keyword evidence="3" id="KW-1185">Reference proteome</keyword>
<feature type="transmembrane region" description="Helical" evidence="1">
    <location>
        <begin position="96"/>
        <end position="113"/>
    </location>
</feature>
<comment type="caution">
    <text evidence="2">The sequence shown here is derived from an EMBL/GenBank/DDBJ whole genome shotgun (WGS) entry which is preliminary data.</text>
</comment>
<sequence length="230" mass="26332">MTFNNFLNWLSALILFFAIVLVFLISYSHLKKENLNKVEITYEFIGKDSVKIVNSEIEFKKIDSTLKKLEEFSHNIERKQLKLVEKQENTDYFNKFYSIIVAVILVIAGFFGYKNVAEIKQRAIEEAKEESKKTADDVAKNVAVEASKTEFNNIFTAQYKNEVFTQATEATTNLINGEIENLKKDIAEINIKIGELELRSSGASGNVTDIIQDELRNIVEPENPFDDNDQ</sequence>
<keyword evidence="1" id="KW-0472">Membrane</keyword>
<organism evidence="2 3">
    <name type="scientific">Chryseobacterium luquanense</name>
    <dbReference type="NCBI Taxonomy" id="2983766"/>
    <lineage>
        <taxon>Bacteria</taxon>
        <taxon>Pseudomonadati</taxon>
        <taxon>Bacteroidota</taxon>
        <taxon>Flavobacteriia</taxon>
        <taxon>Flavobacteriales</taxon>
        <taxon>Weeksellaceae</taxon>
        <taxon>Chryseobacterium group</taxon>
        <taxon>Chryseobacterium</taxon>
    </lineage>
</organism>
<dbReference type="Proteomes" id="UP001070176">
    <property type="component" value="Unassembled WGS sequence"/>
</dbReference>
<proteinExistence type="predicted"/>
<gene>
    <name evidence="2" type="ORF">OEA66_00670</name>
</gene>
<reference evidence="2" key="1">
    <citation type="submission" date="2022-10" db="EMBL/GenBank/DDBJ databases">
        <title>Chryseobacterium sp. nov., a novel bacterial species.</title>
        <authorList>
            <person name="Cao Y."/>
        </authorList>
    </citation>
    <scope>NUCLEOTIDE SEQUENCE</scope>
    <source>
        <strain evidence="2">KC 927</strain>
    </source>
</reference>
<protein>
    <submittedName>
        <fullName evidence="2">Uncharacterized protein</fullName>
    </submittedName>
</protein>